<dbReference type="NCBIfam" id="TIGR01760">
    <property type="entry name" value="tape_meas_TP901"/>
    <property type="match status" value="1"/>
</dbReference>
<evidence type="ECO:0000313" key="2">
    <source>
        <dbReference type="EMBL" id="GAG69026.1"/>
    </source>
</evidence>
<feature type="non-terminal residue" evidence="2">
    <location>
        <position position="1"/>
    </location>
</feature>
<organism evidence="2">
    <name type="scientific">marine sediment metagenome</name>
    <dbReference type="NCBI Taxonomy" id="412755"/>
    <lineage>
        <taxon>unclassified sequences</taxon>
        <taxon>metagenomes</taxon>
        <taxon>ecological metagenomes</taxon>
    </lineage>
</organism>
<protein>
    <recommendedName>
        <fullName evidence="1">Phage tail tape measure protein domain-containing protein</fullName>
    </recommendedName>
</protein>
<evidence type="ECO:0000259" key="1">
    <source>
        <dbReference type="Pfam" id="PF10145"/>
    </source>
</evidence>
<reference evidence="2" key="1">
    <citation type="journal article" date="2014" name="Front. Microbiol.">
        <title>High frequency of phylogenetically diverse reductive dehalogenase-homologous genes in deep subseafloor sedimentary metagenomes.</title>
        <authorList>
            <person name="Kawai M."/>
            <person name="Futagami T."/>
            <person name="Toyoda A."/>
            <person name="Takaki Y."/>
            <person name="Nishi S."/>
            <person name="Hori S."/>
            <person name="Arai W."/>
            <person name="Tsubouchi T."/>
            <person name="Morono Y."/>
            <person name="Uchiyama I."/>
            <person name="Ito T."/>
            <person name="Fujiyama A."/>
            <person name="Inagaki F."/>
            <person name="Takami H."/>
        </authorList>
    </citation>
    <scope>NUCLEOTIDE SEQUENCE</scope>
    <source>
        <strain evidence="2">Expedition CK06-06</strain>
    </source>
</reference>
<gene>
    <name evidence="2" type="ORF">S01H4_12956</name>
</gene>
<dbReference type="Pfam" id="PF10145">
    <property type="entry name" value="PhageMin_Tail"/>
    <property type="match status" value="1"/>
</dbReference>
<dbReference type="InterPro" id="IPR010090">
    <property type="entry name" value="Phage_tape_meas"/>
</dbReference>
<dbReference type="AlphaFoldDB" id="X1BAN7"/>
<dbReference type="EMBL" id="BART01005678">
    <property type="protein sequence ID" value="GAG69026.1"/>
    <property type="molecule type" value="Genomic_DNA"/>
</dbReference>
<feature type="non-terminal residue" evidence="2">
    <location>
        <position position="129"/>
    </location>
</feature>
<feature type="domain" description="Phage tail tape measure protein" evidence="1">
    <location>
        <begin position="4"/>
        <end position="110"/>
    </location>
</feature>
<accession>X1BAN7</accession>
<comment type="caution">
    <text evidence="2">The sequence shown here is derived from an EMBL/GenBank/DDBJ whole genome shotgun (WGS) entry which is preliminary data.</text>
</comment>
<sequence length="129" mass="13641">FTIVRLGKVKMEELGPTISIVTGLAAEAGVTFNELAAIYAEAVKKIQPHIVSTGIRGIVTAMLRVSKGTGDAADAAREFGIEFDIAALRSKGFKQVLSEIIVATKGNEAALMRLFPNVRGLIGLLAIMT</sequence>
<name>X1BAN7_9ZZZZ</name>
<proteinExistence type="predicted"/>